<proteinExistence type="predicted"/>
<comment type="caution">
    <text evidence="1">The sequence shown here is derived from an EMBL/GenBank/DDBJ whole genome shotgun (WGS) entry which is preliminary data.</text>
</comment>
<sequence>MVQVKEFVDGSYTGSAEKQANQFLATLRDEQIVEVKYALINRGDNHLDKTGILVIYKTE</sequence>
<dbReference type="Proteomes" id="UP001596002">
    <property type="component" value="Unassembled WGS sequence"/>
</dbReference>
<protein>
    <submittedName>
        <fullName evidence="1">Sporulation protein Cse60</fullName>
    </submittedName>
</protein>
<organism evidence="1 2">
    <name type="scientific">Effusibacillus consociatus</name>
    <dbReference type="NCBI Taxonomy" id="1117041"/>
    <lineage>
        <taxon>Bacteria</taxon>
        <taxon>Bacillati</taxon>
        <taxon>Bacillota</taxon>
        <taxon>Bacilli</taxon>
        <taxon>Bacillales</taxon>
        <taxon>Alicyclobacillaceae</taxon>
        <taxon>Effusibacillus</taxon>
    </lineage>
</organism>
<evidence type="ECO:0000313" key="1">
    <source>
        <dbReference type="EMBL" id="MFC4768155.1"/>
    </source>
</evidence>
<dbReference type="EMBL" id="JBHSHC010000096">
    <property type="protein sequence ID" value="MFC4768155.1"/>
    <property type="molecule type" value="Genomic_DNA"/>
</dbReference>
<gene>
    <name evidence="1" type="ORF">ACFO8Q_12430</name>
</gene>
<accession>A0ABV9Q6B2</accession>
<evidence type="ECO:0000313" key="2">
    <source>
        <dbReference type="Proteomes" id="UP001596002"/>
    </source>
</evidence>
<reference evidence="2" key="1">
    <citation type="journal article" date="2019" name="Int. J. Syst. Evol. Microbiol.">
        <title>The Global Catalogue of Microorganisms (GCM) 10K type strain sequencing project: providing services to taxonomists for standard genome sequencing and annotation.</title>
        <authorList>
            <consortium name="The Broad Institute Genomics Platform"/>
            <consortium name="The Broad Institute Genome Sequencing Center for Infectious Disease"/>
            <person name="Wu L."/>
            <person name="Ma J."/>
        </authorList>
    </citation>
    <scope>NUCLEOTIDE SEQUENCE [LARGE SCALE GENOMIC DNA]</scope>
    <source>
        <strain evidence="2">WYCCWR 12678</strain>
    </source>
</reference>
<keyword evidence="2" id="KW-1185">Reference proteome</keyword>
<dbReference type="RefSeq" id="WP_380026079.1">
    <property type="nucleotide sequence ID" value="NZ_JBHSHC010000096.1"/>
</dbReference>
<name>A0ABV9Q6B2_9BACL</name>
<dbReference type="InterPro" id="IPR020296">
    <property type="entry name" value="Spore_Cse60"/>
</dbReference>
<dbReference type="Pfam" id="PF10957">
    <property type="entry name" value="Spore_Cse60"/>
    <property type="match status" value="1"/>
</dbReference>